<comment type="catalytic activity">
    <reaction evidence="1 8">
        <text>1D-myo-inositol 1,3,4,5,6-pentakisphosphate + ATP = 1D-myo-inositol hexakisphosphate + ADP + H(+)</text>
        <dbReference type="Rhea" id="RHEA:20313"/>
        <dbReference type="ChEBI" id="CHEBI:15378"/>
        <dbReference type="ChEBI" id="CHEBI:30616"/>
        <dbReference type="ChEBI" id="CHEBI:57733"/>
        <dbReference type="ChEBI" id="CHEBI:58130"/>
        <dbReference type="ChEBI" id="CHEBI:456216"/>
        <dbReference type="EC" id="2.7.1.158"/>
    </reaction>
</comment>
<evidence type="ECO:0000256" key="5">
    <source>
        <dbReference type="ARBA" id="ARBA00022741"/>
    </source>
</evidence>
<dbReference type="InterPro" id="IPR009286">
    <property type="entry name" value="Ins_P5_2-kin"/>
</dbReference>
<keyword evidence="6 8" id="KW-0418">Kinase</keyword>
<reference evidence="9 10" key="1">
    <citation type="journal article" date="2018" name="MBio">
        <title>Comparative Genomics Reveals the Core Gene Toolbox for the Fungus-Insect Symbiosis.</title>
        <authorList>
            <person name="Wang Y."/>
            <person name="Stata M."/>
            <person name="Wang W."/>
            <person name="Stajich J.E."/>
            <person name="White M.M."/>
            <person name="Moncalvo J.M."/>
        </authorList>
    </citation>
    <scope>NUCLEOTIDE SEQUENCE [LARGE SCALE GENOMIC DNA]</scope>
    <source>
        <strain evidence="9 10">AUS-126-30</strain>
    </source>
</reference>
<dbReference type="GO" id="GO:0035299">
    <property type="term" value="F:inositol-1,3,4,5,6-pentakisphosphate 2-kinase activity"/>
    <property type="evidence" value="ECO:0007669"/>
    <property type="project" value="UniProtKB-EC"/>
</dbReference>
<accession>A0A2U1JBM6</accession>
<evidence type="ECO:0000256" key="4">
    <source>
        <dbReference type="ARBA" id="ARBA00022679"/>
    </source>
</evidence>
<comment type="caution">
    <text evidence="9">The sequence shown here is derived from an EMBL/GenBank/DDBJ whole genome shotgun (WGS) entry which is preliminary data.</text>
</comment>
<evidence type="ECO:0000313" key="9">
    <source>
        <dbReference type="EMBL" id="PWA02435.1"/>
    </source>
</evidence>
<proteinExistence type="predicted"/>
<keyword evidence="10" id="KW-1185">Reference proteome</keyword>
<comment type="function">
    <text evidence="8">Phosphorylates Ins(1,3,4,5,6)P5 at position 2 to form Ins(1,2,3,4,5,6)P6 (InsP6 or phytate).</text>
</comment>
<name>A0A2U1JBM6_SMIAN</name>
<dbReference type="PANTHER" id="PTHR14456">
    <property type="entry name" value="INOSITOL POLYPHOSPHATE KINASE 1"/>
    <property type="match status" value="1"/>
</dbReference>
<comment type="domain">
    <text evidence="8">The EXKPK motif is conserved in inositol-pentakisphosphate 2-kinases of both family 1 and 2.</text>
</comment>
<organism evidence="9 10">
    <name type="scientific">Smittium angustum</name>
    <dbReference type="NCBI Taxonomy" id="133377"/>
    <lineage>
        <taxon>Eukaryota</taxon>
        <taxon>Fungi</taxon>
        <taxon>Fungi incertae sedis</taxon>
        <taxon>Zoopagomycota</taxon>
        <taxon>Kickxellomycotina</taxon>
        <taxon>Harpellomycetes</taxon>
        <taxon>Harpellales</taxon>
        <taxon>Legeriomycetaceae</taxon>
        <taxon>Smittium</taxon>
    </lineage>
</organism>
<keyword evidence="7 8" id="KW-0067">ATP-binding</keyword>
<dbReference type="PANTHER" id="PTHR14456:SF2">
    <property type="entry name" value="INOSITOL-PENTAKISPHOSPHATE 2-KINASE"/>
    <property type="match status" value="1"/>
</dbReference>
<dbReference type="Pfam" id="PF06090">
    <property type="entry name" value="Ins_P5_2-kin"/>
    <property type="match status" value="1"/>
</dbReference>
<keyword evidence="5 8" id="KW-0547">Nucleotide-binding</keyword>
<dbReference type="AlphaFoldDB" id="A0A2U1JBM6"/>
<gene>
    <name evidence="9" type="ORF">BB558_001411</name>
</gene>
<evidence type="ECO:0000256" key="1">
    <source>
        <dbReference type="ARBA" id="ARBA00001774"/>
    </source>
</evidence>
<evidence type="ECO:0000313" key="10">
    <source>
        <dbReference type="Proteomes" id="UP000245591"/>
    </source>
</evidence>
<evidence type="ECO:0000256" key="6">
    <source>
        <dbReference type="ARBA" id="ARBA00022777"/>
    </source>
</evidence>
<dbReference type="GO" id="GO:0005634">
    <property type="term" value="C:nucleus"/>
    <property type="evidence" value="ECO:0007669"/>
    <property type="project" value="TreeGrafter"/>
</dbReference>
<dbReference type="EMBL" id="MBFU01000075">
    <property type="protein sequence ID" value="PWA02435.1"/>
    <property type="molecule type" value="Genomic_DNA"/>
</dbReference>
<evidence type="ECO:0000256" key="7">
    <source>
        <dbReference type="ARBA" id="ARBA00022840"/>
    </source>
</evidence>
<keyword evidence="4 8" id="KW-0808">Transferase</keyword>
<dbReference type="InterPro" id="IPR043001">
    <property type="entry name" value="IP5_2-K_N_lobe"/>
</dbReference>
<sequence>MYAGDWEYKDEGNLNIVLKYTGNDPKKVGLVLRIPKSRGQLMECSDEKQYPEEYHELLRELIGPQYAFPLIRKSVEKEFLQEVYEKISSQRPKHRVVSDPNLFYGEHAFITLDASYSDSIEDYYTIEFKPKCGFVPTSEYISKDKLVKKKVCRFCLYKNTRFPAKESKDLYEYCPLQLYSSDVNMIRKGVEKLFGIEKPIFKCFKNGISYMPIESIKNELIEKTTIVIQQTKLLKKLVFLQRSLDSLDIEGVKRLADENQIDCSKGLEMGIDVYKQTISTFIDRMSQGKQESEDFTQVINEFYLSTSLKDVSIMITISKSKCEDSIDLRKGDYYKFDSNMPDWEEYIDEKGDSFYARIVSIDLDTKHHKSIDEYYNKDSKIVDGYVKKREAESGLI</sequence>
<evidence type="ECO:0000256" key="8">
    <source>
        <dbReference type="RuleBase" id="RU364126"/>
    </source>
</evidence>
<evidence type="ECO:0000256" key="3">
    <source>
        <dbReference type="ARBA" id="ARBA00014846"/>
    </source>
</evidence>
<dbReference type="GO" id="GO:0005524">
    <property type="term" value="F:ATP binding"/>
    <property type="evidence" value="ECO:0007669"/>
    <property type="project" value="UniProtKB-KW"/>
</dbReference>
<evidence type="ECO:0000256" key="2">
    <source>
        <dbReference type="ARBA" id="ARBA00012023"/>
    </source>
</evidence>
<dbReference type="Proteomes" id="UP000245591">
    <property type="component" value="Unassembled WGS sequence"/>
</dbReference>
<protein>
    <recommendedName>
        <fullName evidence="3 8">Inositol-pentakisphosphate 2-kinase</fullName>
        <ecNumber evidence="2 8">2.7.1.158</ecNumber>
    </recommendedName>
</protein>
<dbReference type="Gene3D" id="3.30.200.110">
    <property type="entry name" value="Inositol-pentakisphosphate 2-kinase, N-lobe"/>
    <property type="match status" value="1"/>
</dbReference>
<dbReference type="EC" id="2.7.1.158" evidence="2 8"/>
<dbReference type="GO" id="GO:0032958">
    <property type="term" value="P:inositol phosphate biosynthetic process"/>
    <property type="evidence" value="ECO:0007669"/>
    <property type="project" value="TreeGrafter"/>
</dbReference>